<name>A0A811UCI7_CERCA</name>
<evidence type="ECO:0000313" key="2">
    <source>
        <dbReference type="Proteomes" id="UP000606786"/>
    </source>
</evidence>
<reference evidence="1" key="1">
    <citation type="submission" date="2020-11" db="EMBL/GenBank/DDBJ databases">
        <authorList>
            <person name="Whitehead M."/>
        </authorList>
    </citation>
    <scope>NUCLEOTIDE SEQUENCE</scope>
    <source>
        <strain evidence="1">EGII</strain>
    </source>
</reference>
<proteinExistence type="predicted"/>
<gene>
    <name evidence="1" type="ORF">CCAP1982_LOCUS4480</name>
</gene>
<evidence type="ECO:0000313" key="1">
    <source>
        <dbReference type="EMBL" id="CAD6995776.1"/>
    </source>
</evidence>
<dbReference type="AlphaFoldDB" id="A0A811UCI7"/>
<dbReference type="EMBL" id="CAJHJT010000001">
    <property type="protein sequence ID" value="CAD6995776.1"/>
    <property type="molecule type" value="Genomic_DNA"/>
</dbReference>
<feature type="non-terminal residue" evidence="1">
    <location>
        <position position="57"/>
    </location>
</feature>
<comment type="caution">
    <text evidence="1">The sequence shown here is derived from an EMBL/GenBank/DDBJ whole genome shotgun (WGS) entry which is preliminary data.</text>
</comment>
<keyword evidence="2" id="KW-1185">Reference proteome</keyword>
<sequence>MDKANDLPLDYGGHFPCGSYLLKESSCEILLGSPFGQNGIPNGVTERLPLNCVFRIQ</sequence>
<dbReference type="Proteomes" id="UP000606786">
    <property type="component" value="Unassembled WGS sequence"/>
</dbReference>
<accession>A0A811UCI7</accession>
<organism evidence="1 2">
    <name type="scientific">Ceratitis capitata</name>
    <name type="common">Mediterranean fruit fly</name>
    <name type="synonym">Tephritis capitata</name>
    <dbReference type="NCBI Taxonomy" id="7213"/>
    <lineage>
        <taxon>Eukaryota</taxon>
        <taxon>Metazoa</taxon>
        <taxon>Ecdysozoa</taxon>
        <taxon>Arthropoda</taxon>
        <taxon>Hexapoda</taxon>
        <taxon>Insecta</taxon>
        <taxon>Pterygota</taxon>
        <taxon>Neoptera</taxon>
        <taxon>Endopterygota</taxon>
        <taxon>Diptera</taxon>
        <taxon>Brachycera</taxon>
        <taxon>Muscomorpha</taxon>
        <taxon>Tephritoidea</taxon>
        <taxon>Tephritidae</taxon>
        <taxon>Ceratitis</taxon>
        <taxon>Ceratitis</taxon>
    </lineage>
</organism>
<protein>
    <submittedName>
        <fullName evidence="1">(Mediterranean fruit fly) hypothetical protein</fullName>
    </submittedName>
</protein>